<gene>
    <name evidence="1" type="ORF">NP596_16645</name>
</gene>
<reference evidence="1 2" key="1">
    <citation type="submission" date="2022-07" db="EMBL/GenBank/DDBJ databases">
        <title>Methylomonas rivi sp. nov., Methylomonas rosea sp. nov., Methylomonas aureus sp. nov. and Methylomonas subterranea sp. nov., four novel methanotrophs isolated from a freshwater creek and the deep terrestrial subsurface.</title>
        <authorList>
            <person name="Abin C."/>
            <person name="Sankaranarayanan K."/>
            <person name="Garner C."/>
            <person name="Sindelar R."/>
            <person name="Kotary K."/>
            <person name="Garner R."/>
            <person name="Barclay S."/>
            <person name="Lawson P."/>
            <person name="Krumholz L."/>
        </authorList>
    </citation>
    <scope>NUCLEOTIDE SEQUENCE [LARGE SCALE GENOMIC DNA]</scope>
    <source>
        <strain evidence="1 2">WSC-6</strain>
    </source>
</reference>
<proteinExistence type="predicted"/>
<dbReference type="Proteomes" id="UP001524586">
    <property type="component" value="Unassembled WGS sequence"/>
</dbReference>
<keyword evidence="2" id="KW-1185">Reference proteome</keyword>
<name>A0ABT1U8B7_9GAMM</name>
<organism evidence="1 2">
    <name type="scientific">Methylomonas rivi</name>
    <dbReference type="NCBI Taxonomy" id="2952226"/>
    <lineage>
        <taxon>Bacteria</taxon>
        <taxon>Pseudomonadati</taxon>
        <taxon>Pseudomonadota</taxon>
        <taxon>Gammaproteobacteria</taxon>
        <taxon>Methylococcales</taxon>
        <taxon>Methylococcaceae</taxon>
        <taxon>Methylomonas</taxon>
    </lineage>
</organism>
<protein>
    <submittedName>
        <fullName evidence="1">Uncharacterized protein</fullName>
    </submittedName>
</protein>
<evidence type="ECO:0000313" key="2">
    <source>
        <dbReference type="Proteomes" id="UP001524586"/>
    </source>
</evidence>
<sequence length="155" mass="18248">MKAVIIFSGYNMRALYAFIRTLEKQLIPYCIISSSTDDEIYKTAYKNKVVSVRREKHLDLDDVIFCIKQAQEKIKYNYYLIAPSTEALNRFILSHENLFHDLSCEIPLVEKKLYEEISNKYSFGKTCEKHNIKTPRQYDFSNITIPCVAKPKKYI</sequence>
<dbReference type="RefSeq" id="WP_256616517.1">
    <property type="nucleotide sequence ID" value="NZ_JANIBK010000124.1"/>
</dbReference>
<comment type="caution">
    <text evidence="1">The sequence shown here is derived from an EMBL/GenBank/DDBJ whole genome shotgun (WGS) entry which is preliminary data.</text>
</comment>
<evidence type="ECO:0000313" key="1">
    <source>
        <dbReference type="EMBL" id="MCQ8130089.1"/>
    </source>
</evidence>
<feature type="non-terminal residue" evidence="1">
    <location>
        <position position="155"/>
    </location>
</feature>
<accession>A0ABT1U8B7</accession>
<dbReference type="EMBL" id="JANIBK010000124">
    <property type="protein sequence ID" value="MCQ8130089.1"/>
    <property type="molecule type" value="Genomic_DNA"/>
</dbReference>